<dbReference type="EMBL" id="AZFZ01000054">
    <property type="protein sequence ID" value="KRM41744.1"/>
    <property type="molecule type" value="Genomic_DNA"/>
</dbReference>
<evidence type="ECO:0000313" key="2">
    <source>
        <dbReference type="Proteomes" id="UP000051010"/>
    </source>
</evidence>
<dbReference type="Proteomes" id="UP000051010">
    <property type="component" value="Unassembled WGS sequence"/>
</dbReference>
<accession>A0A0R1YGU1</accession>
<sequence length="218" mass="25007">MVKQGRFAKSSKLRQIKEIQRAHRKQADRVISETQFNDFLLVRYGLVLKAKMVGTDKETIQRFLIEWVDNAPKDANWSIKNLATDTLKKINGRVPYQFYRALVRNWSKFQHFLKREVPAVPLKNRILITDQLTADEFEQIVARQLAANTLLLTLGGNPQLMSQINLTQVTSLADNFMGDSGIDWDKVQTAFKPLPFDVSTAPDTPTKNWLTQLMESEA</sequence>
<protein>
    <submittedName>
        <fullName evidence="1">Uncharacterized protein</fullName>
    </submittedName>
</protein>
<dbReference type="PATRIC" id="fig|1423786.4.peg.2379"/>
<evidence type="ECO:0000313" key="1">
    <source>
        <dbReference type="EMBL" id="KRM41744.1"/>
    </source>
</evidence>
<organism evidence="1 2">
    <name type="scientific">Lentilactobacillus parafarraginis DSM 18390 = JCM 14109</name>
    <dbReference type="NCBI Taxonomy" id="1423786"/>
    <lineage>
        <taxon>Bacteria</taxon>
        <taxon>Bacillati</taxon>
        <taxon>Bacillota</taxon>
        <taxon>Bacilli</taxon>
        <taxon>Lactobacillales</taxon>
        <taxon>Lactobacillaceae</taxon>
        <taxon>Lentilactobacillus</taxon>
    </lineage>
</organism>
<proteinExistence type="predicted"/>
<reference evidence="1 2" key="1">
    <citation type="journal article" date="2015" name="Genome Announc.">
        <title>Expanding the biotechnology potential of lactobacilli through comparative genomics of 213 strains and associated genera.</title>
        <authorList>
            <person name="Sun Z."/>
            <person name="Harris H.M."/>
            <person name="McCann A."/>
            <person name="Guo C."/>
            <person name="Argimon S."/>
            <person name="Zhang W."/>
            <person name="Yang X."/>
            <person name="Jeffery I.B."/>
            <person name="Cooney J.C."/>
            <person name="Kagawa T.F."/>
            <person name="Liu W."/>
            <person name="Song Y."/>
            <person name="Salvetti E."/>
            <person name="Wrobel A."/>
            <person name="Rasinkangas P."/>
            <person name="Parkhill J."/>
            <person name="Rea M.C."/>
            <person name="O'Sullivan O."/>
            <person name="Ritari J."/>
            <person name="Douillard F.P."/>
            <person name="Paul Ross R."/>
            <person name="Yang R."/>
            <person name="Briner A.E."/>
            <person name="Felis G.E."/>
            <person name="de Vos W.M."/>
            <person name="Barrangou R."/>
            <person name="Klaenhammer T.R."/>
            <person name="Caufield P.W."/>
            <person name="Cui Y."/>
            <person name="Zhang H."/>
            <person name="O'Toole P.W."/>
        </authorList>
    </citation>
    <scope>NUCLEOTIDE SEQUENCE [LARGE SCALE GENOMIC DNA]</scope>
    <source>
        <strain evidence="1 2">DSM 18390</strain>
    </source>
</reference>
<comment type="caution">
    <text evidence="1">The sequence shown here is derived from an EMBL/GenBank/DDBJ whole genome shotgun (WGS) entry which is preliminary data.</text>
</comment>
<dbReference type="AlphaFoldDB" id="A0A0R1YGU1"/>
<name>A0A0R1YGU1_9LACO</name>
<dbReference type="RefSeq" id="WP_054735844.1">
    <property type="nucleotide sequence ID" value="NZ_AZFZ01000054.1"/>
</dbReference>
<gene>
    <name evidence="1" type="ORF">FD47_GL002265</name>
</gene>